<comment type="similarity">
    <text evidence="1">Belongs to the iron-containing alcohol dehydrogenase family.</text>
</comment>
<dbReference type="Pfam" id="PF25137">
    <property type="entry name" value="ADH_Fe_C"/>
    <property type="match status" value="1"/>
</dbReference>
<dbReference type="FunFam" id="1.20.1090.10:FF:000001">
    <property type="entry name" value="Aldehyde-alcohol dehydrogenase"/>
    <property type="match status" value="1"/>
</dbReference>
<dbReference type="GO" id="GO:0046872">
    <property type="term" value="F:metal ion binding"/>
    <property type="evidence" value="ECO:0007669"/>
    <property type="project" value="InterPro"/>
</dbReference>
<dbReference type="InterPro" id="IPR039697">
    <property type="entry name" value="Alcohol_dehydrogenase_Fe"/>
</dbReference>
<comment type="caution">
    <text evidence="7">The sequence shown here is derived from an EMBL/GenBank/DDBJ whole genome shotgun (WGS) entry which is preliminary data.</text>
</comment>
<evidence type="ECO:0000256" key="1">
    <source>
        <dbReference type="ARBA" id="ARBA00007358"/>
    </source>
</evidence>
<evidence type="ECO:0000259" key="5">
    <source>
        <dbReference type="Pfam" id="PF00465"/>
    </source>
</evidence>
<dbReference type="SUPFAM" id="SSF56796">
    <property type="entry name" value="Dehydroquinate synthase-like"/>
    <property type="match status" value="1"/>
</dbReference>
<evidence type="ECO:0000256" key="2">
    <source>
        <dbReference type="ARBA" id="ARBA00023002"/>
    </source>
</evidence>
<dbReference type="Gene3D" id="1.20.1090.10">
    <property type="entry name" value="Dehydroquinate synthase-like - alpha domain"/>
    <property type="match status" value="1"/>
</dbReference>
<dbReference type="Pfam" id="PF00465">
    <property type="entry name" value="Fe-ADH"/>
    <property type="match status" value="1"/>
</dbReference>
<evidence type="ECO:0000313" key="7">
    <source>
        <dbReference type="EMBL" id="OAT71722.1"/>
    </source>
</evidence>
<gene>
    <name evidence="7" type="ORF">A7K69_13035</name>
</gene>
<evidence type="ECO:0000256" key="3">
    <source>
        <dbReference type="ARBA" id="ARBA00051567"/>
    </source>
</evidence>
<organism evidence="7 8">
    <name type="scientific">Parageobacillus thermoglucosidasius</name>
    <name type="common">Geobacillus thermoglucosidasius</name>
    <dbReference type="NCBI Taxonomy" id="1426"/>
    <lineage>
        <taxon>Bacteria</taxon>
        <taxon>Bacillati</taxon>
        <taxon>Bacillota</taxon>
        <taxon>Bacilli</taxon>
        <taxon>Bacillales</taxon>
        <taxon>Anoxybacillaceae</taxon>
        <taxon>Parageobacillus</taxon>
    </lineage>
</organism>
<dbReference type="Gene3D" id="3.40.50.1970">
    <property type="match status" value="1"/>
</dbReference>
<accession>A0A1B7KNS7</accession>
<dbReference type="RefSeq" id="WP_064552806.1">
    <property type="nucleotide sequence ID" value="NZ_LXMA01000041.1"/>
</dbReference>
<reference evidence="8" key="1">
    <citation type="submission" date="2016-05" db="EMBL/GenBank/DDBJ databases">
        <authorList>
            <person name="Wang W."/>
            <person name="Zhu L."/>
        </authorList>
    </citation>
    <scope>NUCLEOTIDE SEQUENCE [LARGE SCALE GENOMIC DNA]</scope>
    <source>
        <strain evidence="8">W-2</strain>
    </source>
</reference>
<keyword evidence="2" id="KW-0560">Oxidoreductase</keyword>
<dbReference type="OrthoDB" id="9815791at2"/>
<dbReference type="InterPro" id="IPR056798">
    <property type="entry name" value="ADH_Fe_C"/>
</dbReference>
<dbReference type="CDD" id="cd17814">
    <property type="entry name" value="Fe-ADH-like"/>
    <property type="match status" value="1"/>
</dbReference>
<dbReference type="InterPro" id="IPR001670">
    <property type="entry name" value="ADH_Fe/GldA"/>
</dbReference>
<sequence length="382" mass="40925">MNIHKFVMPEVIFGNGAIEHAGESCLRLGATNVFIVSDPGVIEAGWLDAVIKSCKQANLRYTVFSDVTINPKDVEVEKGCKAYIENECDAIIGIGGGSPLDVAKAVAILVTNGGKIHDYEGVDKIKNPLPPQVMIPTTAGSGSEVSQFSVIVDTLGQKKMTIISKSLIPDIAIVDPETLSTKSARLTASTGLDVLTHGIEAYVSLAATPLTDVQAKNAISLVSEYLRPSVASKINQEAKANMAMASLQAGLAFSNAILGAVHAMSHAVGGKYPVLHGDINSILLPHVMEYNLLANPKKFADIAAFLGVDIRGLSHMEAGRKAIEYIKQLTMEIDAPQRLSDIGLEKDEIPHMSLIALDDACMITNPRDVTVEDIEEIFRRAW</sequence>
<comment type="catalytic activity">
    <reaction evidence="3">
        <text>a long-chain primary fatty alcohol + 2 NAD(+) + H2O = a long-chain fatty acid + 2 NADH + 3 H(+)</text>
        <dbReference type="Rhea" id="RHEA:17977"/>
        <dbReference type="ChEBI" id="CHEBI:15377"/>
        <dbReference type="ChEBI" id="CHEBI:15378"/>
        <dbReference type="ChEBI" id="CHEBI:57540"/>
        <dbReference type="ChEBI" id="CHEBI:57560"/>
        <dbReference type="ChEBI" id="CHEBI:57945"/>
        <dbReference type="ChEBI" id="CHEBI:77396"/>
        <dbReference type="EC" id="1.1.1.192"/>
    </reaction>
</comment>
<dbReference type="EMBL" id="LXMA01000041">
    <property type="protein sequence ID" value="OAT71722.1"/>
    <property type="molecule type" value="Genomic_DNA"/>
</dbReference>
<feature type="domain" description="Alcohol dehydrogenase iron-type/glycerol dehydrogenase GldA" evidence="5">
    <location>
        <begin position="10"/>
        <end position="176"/>
    </location>
</feature>
<dbReference type="PANTHER" id="PTHR11496">
    <property type="entry name" value="ALCOHOL DEHYDROGENASE"/>
    <property type="match status" value="1"/>
</dbReference>
<evidence type="ECO:0000259" key="6">
    <source>
        <dbReference type="Pfam" id="PF25137"/>
    </source>
</evidence>
<dbReference type="AlphaFoldDB" id="A0A1B7KNS7"/>
<dbReference type="FunFam" id="3.40.50.1970:FF:000003">
    <property type="entry name" value="Alcohol dehydrogenase, iron-containing"/>
    <property type="match status" value="1"/>
</dbReference>
<evidence type="ECO:0000256" key="4">
    <source>
        <dbReference type="ARBA" id="ARBA00066691"/>
    </source>
</evidence>
<proteinExistence type="inferred from homology"/>
<protein>
    <recommendedName>
        <fullName evidence="4">long-chain-alcohol dehydrogenase</fullName>
        <ecNumber evidence="4">1.1.1.192</ecNumber>
    </recommendedName>
</protein>
<dbReference type="PANTHER" id="PTHR11496:SF102">
    <property type="entry name" value="ALCOHOL DEHYDROGENASE 4"/>
    <property type="match status" value="1"/>
</dbReference>
<dbReference type="GO" id="GO:0004022">
    <property type="term" value="F:alcohol dehydrogenase (NAD+) activity"/>
    <property type="evidence" value="ECO:0007669"/>
    <property type="project" value="UniProtKB-ARBA"/>
</dbReference>
<name>A0A1B7KNS7_PARTM</name>
<evidence type="ECO:0000313" key="8">
    <source>
        <dbReference type="Proteomes" id="UP000078290"/>
    </source>
</evidence>
<dbReference type="EC" id="1.1.1.192" evidence="4"/>
<feature type="domain" description="Fe-containing alcohol dehydrogenase-like C-terminal" evidence="6">
    <location>
        <begin position="187"/>
        <end position="382"/>
    </location>
</feature>
<dbReference type="GO" id="GO:0050060">
    <property type="term" value="F:long-chain-alcohol dehydrogenase activity"/>
    <property type="evidence" value="ECO:0007669"/>
    <property type="project" value="UniProtKB-EC"/>
</dbReference>
<dbReference type="Proteomes" id="UP000078290">
    <property type="component" value="Unassembled WGS sequence"/>
</dbReference>